<dbReference type="InterPro" id="IPR005151">
    <property type="entry name" value="Tail-specific_protease"/>
</dbReference>
<evidence type="ECO:0000256" key="1">
    <source>
        <dbReference type="ARBA" id="ARBA00009179"/>
    </source>
</evidence>
<evidence type="ECO:0000313" key="7">
    <source>
        <dbReference type="EMBL" id="MBZ2386052.1"/>
    </source>
</evidence>
<evidence type="ECO:0000256" key="4">
    <source>
        <dbReference type="ARBA" id="ARBA00022825"/>
    </source>
</evidence>
<dbReference type="InterPro" id="IPR041489">
    <property type="entry name" value="PDZ_6"/>
</dbReference>
<dbReference type="PROSITE" id="PS50106">
    <property type="entry name" value="PDZ"/>
    <property type="match status" value="1"/>
</dbReference>
<dbReference type="InterPro" id="IPR001478">
    <property type="entry name" value="PDZ"/>
</dbReference>
<sequence>MKRFGKLILAVVLVGAIGFAGFMLGSNVDLGHDMGAKDKELISEMDSLKGLIDKNFLFEYKDEDLYNGALKGMFANLGDPYTSYYPKDEYTKLMENLDGRYKGIGVTVSASKEGLIKVVQVFENSPAKEAGMKAGDFIKSVEGTKFDASELEKAVSLIRGEAGTKVKIEVLRVSEKNPKGEEIPMLVERRDVTVDTVYTKTLNLGGKNIGYLRLSAFDDVTWDDFKAQYSKLKNADIDGLILDLRNNPGGALDVCLDIADTFLDEGVIVTTEDKNGNVITEKSDANMDDIPMTVLINENSASASEILAGALKDRGRAKIVGTKSFGKGIVQKLFPLENGAGAKITISEYKTPSGNKINKIGVKPDVEVENKNMDLDLSANDFNKDPQFLKALAELLKEIK</sequence>
<proteinExistence type="inferred from homology"/>
<dbReference type="Pfam" id="PF03572">
    <property type="entry name" value="Peptidase_S41"/>
    <property type="match status" value="1"/>
</dbReference>
<dbReference type="Pfam" id="PF22694">
    <property type="entry name" value="CtpB_N-like"/>
    <property type="match status" value="1"/>
</dbReference>
<keyword evidence="2 5" id="KW-0645">Protease</keyword>
<evidence type="ECO:0000313" key="8">
    <source>
        <dbReference type="Proteomes" id="UP000734271"/>
    </source>
</evidence>
<comment type="similarity">
    <text evidence="1 5">Belongs to the peptidase S41A family.</text>
</comment>
<keyword evidence="8" id="KW-1185">Reference proteome</keyword>
<keyword evidence="3 5" id="KW-0378">Hydrolase</keyword>
<keyword evidence="4 5" id="KW-0720">Serine protease</keyword>
<dbReference type="PANTHER" id="PTHR32060">
    <property type="entry name" value="TAIL-SPECIFIC PROTEASE"/>
    <property type="match status" value="1"/>
</dbReference>
<dbReference type="InterPro" id="IPR004447">
    <property type="entry name" value="Peptidase_S41A"/>
</dbReference>
<dbReference type="Proteomes" id="UP000734271">
    <property type="component" value="Unassembled WGS sequence"/>
</dbReference>
<dbReference type="Gene3D" id="2.30.42.10">
    <property type="match status" value="1"/>
</dbReference>
<dbReference type="SMART" id="SM00245">
    <property type="entry name" value="TSPc"/>
    <property type="match status" value="1"/>
</dbReference>
<dbReference type="NCBIfam" id="TIGR00225">
    <property type="entry name" value="prc"/>
    <property type="match status" value="1"/>
</dbReference>
<dbReference type="RefSeq" id="WP_223417908.1">
    <property type="nucleotide sequence ID" value="NZ_JAIPME010000002.1"/>
</dbReference>
<protein>
    <submittedName>
        <fullName evidence="7">S41 family peptidase</fullName>
    </submittedName>
</protein>
<gene>
    <name evidence="7" type="ORF">K8P03_01865</name>
</gene>
<dbReference type="CDD" id="cd07560">
    <property type="entry name" value="Peptidase_S41_CPP"/>
    <property type="match status" value="1"/>
</dbReference>
<reference evidence="7 8" key="1">
    <citation type="submission" date="2021-08" db="EMBL/GenBank/DDBJ databases">
        <title>FDA dAtabase for Regulatory Grade micrObial Sequences (FDA-ARGOS): Supporting development and validation of Infectious Disease Dx tests.</title>
        <authorList>
            <person name="Sproer C."/>
            <person name="Gronow S."/>
            <person name="Severitt S."/>
            <person name="Schroder I."/>
            <person name="Tallon L."/>
            <person name="Sadzewicz L."/>
            <person name="Zhao X."/>
            <person name="Boylan J."/>
            <person name="Ott S."/>
            <person name="Bowen H."/>
            <person name="Vavikolanu K."/>
            <person name="Hazen T."/>
            <person name="Aluvathingal J."/>
            <person name="Nadendla S."/>
            <person name="Lowell S."/>
            <person name="Myers T."/>
            <person name="Yan Y."/>
            <person name="Sichtig H."/>
        </authorList>
    </citation>
    <scope>NUCLEOTIDE SEQUENCE [LARGE SCALE GENOMIC DNA]</scope>
    <source>
        <strain evidence="7 8">FDAARGOS_1460</strain>
    </source>
</reference>
<dbReference type="PANTHER" id="PTHR32060:SF30">
    <property type="entry name" value="CARBOXY-TERMINAL PROCESSING PROTEASE CTPA"/>
    <property type="match status" value="1"/>
</dbReference>
<organism evidence="7 8">
    <name type="scientific">Anaerococcus murdochii</name>
    <dbReference type="NCBI Taxonomy" id="411577"/>
    <lineage>
        <taxon>Bacteria</taxon>
        <taxon>Bacillati</taxon>
        <taxon>Bacillota</taxon>
        <taxon>Tissierellia</taxon>
        <taxon>Tissierellales</taxon>
        <taxon>Peptoniphilaceae</taxon>
        <taxon>Anaerococcus</taxon>
    </lineage>
</organism>
<name>A0ABS7SWY4_9FIRM</name>
<dbReference type="SMART" id="SM00228">
    <property type="entry name" value="PDZ"/>
    <property type="match status" value="1"/>
</dbReference>
<dbReference type="SUPFAM" id="SSF52096">
    <property type="entry name" value="ClpP/crotonase"/>
    <property type="match status" value="1"/>
</dbReference>
<dbReference type="CDD" id="cd06782">
    <property type="entry name" value="cpPDZ_CPP-like"/>
    <property type="match status" value="1"/>
</dbReference>
<dbReference type="EMBL" id="JAIPME010000002">
    <property type="protein sequence ID" value="MBZ2386052.1"/>
    <property type="molecule type" value="Genomic_DNA"/>
</dbReference>
<dbReference type="InterPro" id="IPR036034">
    <property type="entry name" value="PDZ_sf"/>
</dbReference>
<dbReference type="Pfam" id="PF17820">
    <property type="entry name" value="PDZ_6"/>
    <property type="match status" value="1"/>
</dbReference>
<dbReference type="Gene3D" id="3.30.750.44">
    <property type="match status" value="1"/>
</dbReference>
<evidence type="ECO:0000259" key="6">
    <source>
        <dbReference type="PROSITE" id="PS50106"/>
    </source>
</evidence>
<dbReference type="InterPro" id="IPR029045">
    <property type="entry name" value="ClpP/crotonase-like_dom_sf"/>
</dbReference>
<evidence type="ECO:0000256" key="3">
    <source>
        <dbReference type="ARBA" id="ARBA00022801"/>
    </source>
</evidence>
<evidence type="ECO:0000256" key="2">
    <source>
        <dbReference type="ARBA" id="ARBA00022670"/>
    </source>
</evidence>
<dbReference type="Gene3D" id="3.90.226.10">
    <property type="entry name" value="2-enoyl-CoA Hydratase, Chain A, domain 1"/>
    <property type="match status" value="1"/>
</dbReference>
<accession>A0ABS7SWY4</accession>
<feature type="domain" description="PDZ" evidence="6">
    <location>
        <begin position="90"/>
        <end position="159"/>
    </location>
</feature>
<evidence type="ECO:0000256" key="5">
    <source>
        <dbReference type="RuleBase" id="RU004404"/>
    </source>
</evidence>
<dbReference type="InterPro" id="IPR055210">
    <property type="entry name" value="CtpA/B_N"/>
</dbReference>
<comment type="caution">
    <text evidence="7">The sequence shown here is derived from an EMBL/GenBank/DDBJ whole genome shotgun (WGS) entry which is preliminary data.</text>
</comment>
<dbReference type="SUPFAM" id="SSF50156">
    <property type="entry name" value="PDZ domain-like"/>
    <property type="match status" value="1"/>
</dbReference>